<evidence type="ECO:0000256" key="4">
    <source>
        <dbReference type="ARBA" id="ARBA00022763"/>
    </source>
</evidence>
<dbReference type="InterPro" id="IPR036775">
    <property type="entry name" value="DNA_pol_Y-fam_lit_finger_sf"/>
</dbReference>
<dbReference type="FunFam" id="3.40.1170.60:FF:000008">
    <property type="entry name" value="DNA polymerase eta subunit"/>
    <property type="match status" value="1"/>
</dbReference>
<dbReference type="Gene3D" id="3.40.1170.60">
    <property type="match status" value="1"/>
</dbReference>
<dbReference type="PANTHER" id="PTHR45873:SF1">
    <property type="entry name" value="DNA POLYMERASE ETA"/>
    <property type="match status" value="1"/>
</dbReference>
<dbReference type="PIRSF" id="PIRSF036603">
    <property type="entry name" value="DPol_eta"/>
    <property type="match status" value="1"/>
</dbReference>
<feature type="domain" description="UmuC" evidence="11">
    <location>
        <begin position="95"/>
        <end position="352"/>
    </location>
</feature>
<dbReference type="FunFam" id="1.10.150.20:FF:000014">
    <property type="entry name" value="Polymerase (DNA directed), eta"/>
    <property type="match status" value="1"/>
</dbReference>
<dbReference type="Pfam" id="PF11799">
    <property type="entry name" value="IMS_C"/>
    <property type="match status" value="1"/>
</dbReference>
<organism evidence="13 14">
    <name type="scientific">Zymoseptoria brevis</name>
    <dbReference type="NCBI Taxonomy" id="1047168"/>
    <lineage>
        <taxon>Eukaryota</taxon>
        <taxon>Fungi</taxon>
        <taxon>Dikarya</taxon>
        <taxon>Ascomycota</taxon>
        <taxon>Pezizomycotina</taxon>
        <taxon>Dothideomycetes</taxon>
        <taxon>Dothideomycetidae</taxon>
        <taxon>Mycosphaerellales</taxon>
        <taxon>Mycosphaerellaceae</taxon>
        <taxon>Zymoseptoria</taxon>
    </lineage>
</organism>
<dbReference type="PROSITE" id="PS50173">
    <property type="entry name" value="UMUC"/>
    <property type="match status" value="1"/>
</dbReference>
<protein>
    <recommendedName>
        <fullName evidence="9">DNA polymerase eta</fullName>
    </recommendedName>
</protein>
<dbReference type="SUPFAM" id="SSF56672">
    <property type="entry name" value="DNA/RNA polymerases"/>
    <property type="match status" value="1"/>
</dbReference>
<keyword evidence="7" id="KW-0234">DNA repair</keyword>
<dbReference type="Proteomes" id="UP000033647">
    <property type="component" value="Unassembled WGS sequence"/>
</dbReference>
<dbReference type="GO" id="GO:0005634">
    <property type="term" value="C:nucleus"/>
    <property type="evidence" value="ECO:0007669"/>
    <property type="project" value="UniProtKB-SubCell"/>
</dbReference>
<dbReference type="GO" id="GO:0003887">
    <property type="term" value="F:DNA-directed DNA polymerase activity"/>
    <property type="evidence" value="ECO:0007669"/>
    <property type="project" value="TreeGrafter"/>
</dbReference>
<dbReference type="AlphaFoldDB" id="A0A0F4GWT5"/>
<keyword evidence="3" id="KW-0479">Metal-binding</keyword>
<evidence type="ECO:0000259" key="12">
    <source>
        <dbReference type="PROSITE" id="PS51907"/>
    </source>
</evidence>
<dbReference type="GO" id="GO:0003684">
    <property type="term" value="F:damaged DNA binding"/>
    <property type="evidence" value="ECO:0007669"/>
    <property type="project" value="InterPro"/>
</dbReference>
<evidence type="ECO:0000256" key="2">
    <source>
        <dbReference type="ARBA" id="ARBA00022679"/>
    </source>
</evidence>
<dbReference type="Pfam" id="PF18439">
    <property type="entry name" value="zf_UBZ"/>
    <property type="match status" value="1"/>
</dbReference>
<name>A0A0F4GWT5_9PEZI</name>
<comment type="caution">
    <text evidence="13">The sequence shown here is derived from an EMBL/GenBank/DDBJ whole genome shotgun (WGS) entry which is preliminary data.</text>
</comment>
<dbReference type="GO" id="GO:0070987">
    <property type="term" value="P:error-free translesion synthesis"/>
    <property type="evidence" value="ECO:0007669"/>
    <property type="project" value="UniProtKB-ARBA"/>
</dbReference>
<dbReference type="InterPro" id="IPR041298">
    <property type="entry name" value="UBZ3"/>
</dbReference>
<evidence type="ECO:0000256" key="6">
    <source>
        <dbReference type="ARBA" id="ARBA00022833"/>
    </source>
</evidence>
<dbReference type="GO" id="GO:0007064">
    <property type="term" value="P:mitotic sister chromatid cohesion"/>
    <property type="evidence" value="ECO:0007669"/>
    <property type="project" value="UniProtKB-ARBA"/>
</dbReference>
<evidence type="ECO:0000256" key="7">
    <source>
        <dbReference type="ARBA" id="ARBA00023204"/>
    </source>
</evidence>
<dbReference type="GO" id="GO:0009314">
    <property type="term" value="P:response to radiation"/>
    <property type="evidence" value="ECO:0007669"/>
    <property type="project" value="TreeGrafter"/>
</dbReference>
<feature type="region of interest" description="Disordered" evidence="10">
    <location>
        <begin position="35"/>
        <end position="55"/>
    </location>
</feature>
<dbReference type="OrthoDB" id="5723at2759"/>
<feature type="domain" description="UBZ3-type" evidence="12">
    <location>
        <begin position="589"/>
        <end position="623"/>
    </location>
</feature>
<dbReference type="GO" id="GO:0006281">
    <property type="term" value="P:DNA repair"/>
    <property type="evidence" value="ECO:0007669"/>
    <property type="project" value="UniProtKB-KW"/>
</dbReference>
<keyword evidence="2" id="KW-0808">Transferase</keyword>
<keyword evidence="6" id="KW-0862">Zinc</keyword>
<dbReference type="InterPro" id="IPR017961">
    <property type="entry name" value="DNA_pol_Y-fam_little_finger"/>
</dbReference>
<keyword evidence="14" id="KW-1185">Reference proteome</keyword>
<dbReference type="GO" id="GO:0042276">
    <property type="term" value="P:error-prone translesion synthesis"/>
    <property type="evidence" value="ECO:0007669"/>
    <property type="project" value="TreeGrafter"/>
</dbReference>
<evidence type="ECO:0000313" key="13">
    <source>
        <dbReference type="EMBL" id="KJY00671.1"/>
    </source>
</evidence>
<gene>
    <name evidence="13" type="ORF">TI39_contig319g00023</name>
</gene>
<dbReference type="SUPFAM" id="SSF100879">
    <property type="entry name" value="Lesion bypass DNA polymerase (Y-family), little finger domain"/>
    <property type="match status" value="1"/>
</dbReference>
<evidence type="ECO:0000256" key="10">
    <source>
        <dbReference type="SAM" id="MobiDB-lite"/>
    </source>
</evidence>
<dbReference type="Gene3D" id="3.30.70.270">
    <property type="match status" value="1"/>
</dbReference>
<dbReference type="GO" id="GO:0035861">
    <property type="term" value="C:site of double-strand break"/>
    <property type="evidence" value="ECO:0007669"/>
    <property type="project" value="TreeGrafter"/>
</dbReference>
<dbReference type="STRING" id="1047168.A0A0F4GWT5"/>
<dbReference type="PROSITE" id="PS51907">
    <property type="entry name" value="ZF_UBZ3"/>
    <property type="match status" value="1"/>
</dbReference>
<dbReference type="InterPro" id="IPR052230">
    <property type="entry name" value="DNA_polymerase_eta"/>
</dbReference>
<evidence type="ECO:0000256" key="9">
    <source>
        <dbReference type="ARBA" id="ARBA00044975"/>
    </source>
</evidence>
<dbReference type="GO" id="GO:0005657">
    <property type="term" value="C:replication fork"/>
    <property type="evidence" value="ECO:0007669"/>
    <property type="project" value="UniProtKB-ARBA"/>
</dbReference>
<evidence type="ECO:0000256" key="1">
    <source>
        <dbReference type="ARBA" id="ARBA00004123"/>
    </source>
</evidence>
<sequence length="632" mass="70468">MADFTQSARSPSLEALIYEDEAEKALDNYYDEVETDRIAGDQHPPGTEIRPANDEDIPHVLPSQVKSVARDQSQFTHRDLRLMGQSATNSPLRVIALIDFDAFYAQCETVRLKLPADKPLAVQQWRAIIALNYPARHHGLKRGMPVDEVKRLCPSIHLQHVATWREGEASWAYRADQDKHMSNDKAALEPYRIESRKAFALIESCLPVTSTVLLEKASIDEMFLDLSAYVHDVLLDRYPDLLVSSRDMEGQCLPLPPATSLDWQEDNILGDQAQTLDWDAVAMNIGAGVIRELRHTVHSKLHYTASAGIASNKMLAKLGAGCKKPNNQTILRTRDVPDFLSSLKYKKIRGLGGQLGTAIEEAFNVTTVADLLPITIKQMQTLLGAKEGTWIYDVIRGREYSEVSTRKSPQSMLSQKTFTPAIANIEEASHWIRMFAAELYDRVVALDTPTHRRRPRTLAVNHHINGRFGPTRSRQATISTGSTLSADLIYELASSKLREISSEAISWPCAALGVVLSNFVELDTQSRSITTFFKPGVQAHCEDSMGSQAITNKRRASLSLMSPSKATRRASLTAPQDRPSTNCVAAESSCDAHYQCPTCDARIAELDVLEHLDWHVAMELQAKDDKPSQRTW</sequence>
<dbReference type="InterPro" id="IPR001126">
    <property type="entry name" value="UmuC"/>
</dbReference>
<accession>A0A0F4GWT5</accession>
<evidence type="ECO:0000259" key="11">
    <source>
        <dbReference type="PROSITE" id="PS50173"/>
    </source>
</evidence>
<dbReference type="Gene3D" id="3.30.1490.100">
    <property type="entry name" value="DNA polymerase, Y-family, little finger domain"/>
    <property type="match status" value="1"/>
</dbReference>
<dbReference type="GO" id="GO:0008270">
    <property type="term" value="F:zinc ion binding"/>
    <property type="evidence" value="ECO:0007669"/>
    <property type="project" value="UniProtKB-KW"/>
</dbReference>
<dbReference type="Pfam" id="PF00817">
    <property type="entry name" value="IMS"/>
    <property type="match status" value="1"/>
</dbReference>
<dbReference type="Pfam" id="PF21704">
    <property type="entry name" value="POLH-Rev1_HhH"/>
    <property type="match status" value="1"/>
</dbReference>
<dbReference type="InterPro" id="IPR043128">
    <property type="entry name" value="Rev_trsase/Diguanyl_cyclase"/>
</dbReference>
<proteinExistence type="predicted"/>
<dbReference type="Gene3D" id="1.10.150.20">
    <property type="entry name" value="5' to 3' exonuclease, C-terminal subdomain"/>
    <property type="match status" value="1"/>
</dbReference>
<comment type="subcellular location">
    <subcellularLocation>
        <location evidence="1">Nucleus</location>
    </subcellularLocation>
</comment>
<evidence type="ECO:0000256" key="5">
    <source>
        <dbReference type="ARBA" id="ARBA00022771"/>
    </source>
</evidence>
<dbReference type="EMBL" id="LAFY01000311">
    <property type="protein sequence ID" value="KJY00671.1"/>
    <property type="molecule type" value="Genomic_DNA"/>
</dbReference>
<evidence type="ECO:0000313" key="14">
    <source>
        <dbReference type="Proteomes" id="UP000033647"/>
    </source>
</evidence>
<reference evidence="13 14" key="1">
    <citation type="submission" date="2015-03" db="EMBL/GenBank/DDBJ databases">
        <title>RNA-seq based gene annotation and comparative genomics of four Zymoseptoria species reveal species-specific pathogenicity related genes and transposable element activity.</title>
        <authorList>
            <person name="Grandaubert J."/>
            <person name="Bhattacharyya A."/>
            <person name="Stukenbrock E.H."/>
        </authorList>
    </citation>
    <scope>NUCLEOTIDE SEQUENCE [LARGE SCALE GENOMIC DNA]</scope>
    <source>
        <strain evidence="13 14">Zb18110</strain>
    </source>
</reference>
<dbReference type="PANTHER" id="PTHR45873">
    <property type="entry name" value="DNA POLYMERASE ETA"/>
    <property type="match status" value="1"/>
</dbReference>
<evidence type="ECO:0000256" key="8">
    <source>
        <dbReference type="ARBA" id="ARBA00023242"/>
    </source>
</evidence>
<keyword evidence="4" id="KW-0227">DNA damage</keyword>
<dbReference type="InterPro" id="IPR043502">
    <property type="entry name" value="DNA/RNA_pol_sf"/>
</dbReference>
<evidence type="ECO:0000256" key="3">
    <source>
        <dbReference type="ARBA" id="ARBA00022723"/>
    </source>
</evidence>
<keyword evidence="5" id="KW-0863">Zinc-finger</keyword>
<keyword evidence="8" id="KW-0539">Nucleus</keyword>